<protein>
    <recommendedName>
        <fullName evidence="1">F-box domain-containing protein</fullName>
    </recommendedName>
</protein>
<feature type="domain" description="F-box" evidence="1">
    <location>
        <begin position="17"/>
        <end position="67"/>
    </location>
</feature>
<dbReference type="Proteomes" id="UP000054007">
    <property type="component" value="Unassembled WGS sequence"/>
</dbReference>
<dbReference type="EMBL" id="KN880596">
    <property type="protein sequence ID" value="KIY65288.1"/>
    <property type="molecule type" value="Genomic_DNA"/>
</dbReference>
<keyword evidence="3" id="KW-1185">Reference proteome</keyword>
<name>A0A0D7B3Y7_9AGAR</name>
<evidence type="ECO:0000313" key="2">
    <source>
        <dbReference type="EMBL" id="KIY65288.1"/>
    </source>
</evidence>
<organism evidence="2 3">
    <name type="scientific">Cylindrobasidium torrendii FP15055 ss-10</name>
    <dbReference type="NCBI Taxonomy" id="1314674"/>
    <lineage>
        <taxon>Eukaryota</taxon>
        <taxon>Fungi</taxon>
        <taxon>Dikarya</taxon>
        <taxon>Basidiomycota</taxon>
        <taxon>Agaricomycotina</taxon>
        <taxon>Agaricomycetes</taxon>
        <taxon>Agaricomycetidae</taxon>
        <taxon>Agaricales</taxon>
        <taxon>Marasmiineae</taxon>
        <taxon>Physalacriaceae</taxon>
        <taxon>Cylindrobasidium</taxon>
    </lineage>
</organism>
<sequence>MISSGNYTVASSCCGKDVPVELLSRIFSFAIHNPISRDATRSAIGRVCKAWRRTLLNTHSIWSKIDIEFSERWSPEGEVVHPTTTDMSFLREALKLAHPHPLSIRVKCDRTEFSDIGWPHEERDQLRSALTSLFMHSNHWRSFDCSIPGWLFGSLSPLSLLCGDALEHFALRCTGQTNQSPLRSHITQDTHFGSSLRHLEFNFTIPPFATPWSQIQSLTAGFSTLDECLKVLHSANRLTTLFVTHVGNAERTVAGVVLTALCQLDLTPCALAALSTCLRTPNIERFAIRETYGERRHVAHISASHLDFSSECSTGIWGDLSGEQVIKHAVDFLTASQIPRLTALRVSWSAFNSTALIPLLALVGASVETVQLNRGQGLGWHKLLRAFQTAPLLPRLKALHINGFLANNDSIVVDPSLERLISSRAGITGCDKAVEMLREVKIWGPHKWEDCSMEADNALEAERWVSSSLVQTLLKYSRRGLGVEWTVGDIDIMAEARSKEIPRF</sequence>
<dbReference type="InterPro" id="IPR001810">
    <property type="entry name" value="F-box_dom"/>
</dbReference>
<dbReference type="AlphaFoldDB" id="A0A0D7B3Y7"/>
<dbReference type="Gene3D" id="1.20.1280.50">
    <property type="match status" value="1"/>
</dbReference>
<proteinExistence type="predicted"/>
<evidence type="ECO:0000259" key="1">
    <source>
        <dbReference type="Pfam" id="PF12937"/>
    </source>
</evidence>
<dbReference type="Pfam" id="PF12937">
    <property type="entry name" value="F-box-like"/>
    <property type="match status" value="1"/>
</dbReference>
<accession>A0A0D7B3Y7</accession>
<reference evidence="2 3" key="1">
    <citation type="journal article" date="2015" name="Fungal Genet. Biol.">
        <title>Evolution of novel wood decay mechanisms in Agaricales revealed by the genome sequences of Fistulina hepatica and Cylindrobasidium torrendii.</title>
        <authorList>
            <person name="Floudas D."/>
            <person name="Held B.W."/>
            <person name="Riley R."/>
            <person name="Nagy L.G."/>
            <person name="Koehler G."/>
            <person name="Ransdell A.S."/>
            <person name="Younus H."/>
            <person name="Chow J."/>
            <person name="Chiniquy J."/>
            <person name="Lipzen A."/>
            <person name="Tritt A."/>
            <person name="Sun H."/>
            <person name="Haridas S."/>
            <person name="LaButti K."/>
            <person name="Ohm R.A."/>
            <person name="Kues U."/>
            <person name="Blanchette R.A."/>
            <person name="Grigoriev I.V."/>
            <person name="Minto R.E."/>
            <person name="Hibbett D.S."/>
        </authorList>
    </citation>
    <scope>NUCLEOTIDE SEQUENCE [LARGE SCALE GENOMIC DNA]</scope>
    <source>
        <strain evidence="2 3">FP15055 ss-10</strain>
    </source>
</reference>
<dbReference type="OrthoDB" id="3217549at2759"/>
<gene>
    <name evidence="2" type="ORF">CYLTODRAFT_424482</name>
</gene>
<evidence type="ECO:0000313" key="3">
    <source>
        <dbReference type="Proteomes" id="UP000054007"/>
    </source>
</evidence>